<dbReference type="RefSeq" id="WP_200241233.1">
    <property type="nucleotide sequence ID" value="NZ_NRRV01000071.1"/>
</dbReference>
<dbReference type="Gene3D" id="3.40.640.10">
    <property type="entry name" value="Type I PLP-dependent aspartate aminotransferase-like (Major domain)"/>
    <property type="match status" value="1"/>
</dbReference>
<reference evidence="9 10" key="1">
    <citation type="journal article" date="2020" name="Microorganisms">
        <title>Osmotic Adaptation and Compatible Solute Biosynthesis of Phototrophic Bacteria as Revealed from Genome Analyses.</title>
        <authorList>
            <person name="Imhoff J.F."/>
            <person name="Rahn T."/>
            <person name="Kunzel S."/>
            <person name="Keller A."/>
            <person name="Neulinger S.C."/>
        </authorList>
    </citation>
    <scope>NUCLEOTIDE SEQUENCE [LARGE SCALE GENOMIC DNA]</scope>
    <source>
        <strain evidence="9 10">DSM 6210</strain>
    </source>
</reference>
<dbReference type="InterPro" id="IPR004839">
    <property type="entry name" value="Aminotransferase_I/II_large"/>
</dbReference>
<evidence type="ECO:0000313" key="9">
    <source>
        <dbReference type="EMBL" id="MBK1633182.1"/>
    </source>
</evidence>
<keyword evidence="3 6" id="KW-0032">Aminotransferase</keyword>
<dbReference type="SUPFAM" id="SSF53383">
    <property type="entry name" value="PLP-dependent transferases"/>
    <property type="match status" value="1"/>
</dbReference>
<evidence type="ECO:0000256" key="6">
    <source>
        <dbReference type="RuleBase" id="RU000481"/>
    </source>
</evidence>
<name>A0ABS1CMN0_9GAMM</name>
<comment type="similarity">
    <text evidence="2 6">Belongs to the class-I pyridoxal-phosphate-dependent aminotransferase family.</text>
</comment>
<keyword evidence="5" id="KW-0663">Pyridoxal phosphate</keyword>
<keyword evidence="4 6" id="KW-0808">Transferase</keyword>
<protein>
    <recommendedName>
        <fullName evidence="6">Aminotransferase</fullName>
        <ecNumber evidence="6">2.6.1.-</ecNumber>
    </recommendedName>
</protein>
<dbReference type="InterPro" id="IPR015421">
    <property type="entry name" value="PyrdxlP-dep_Trfase_major"/>
</dbReference>
<evidence type="ECO:0000256" key="2">
    <source>
        <dbReference type="ARBA" id="ARBA00007441"/>
    </source>
</evidence>
<feature type="region of interest" description="Disordered" evidence="7">
    <location>
        <begin position="12"/>
        <end position="35"/>
    </location>
</feature>
<accession>A0ABS1CMN0</accession>
<feature type="domain" description="Aminotransferase class I/classII large" evidence="8">
    <location>
        <begin position="77"/>
        <end position="422"/>
    </location>
</feature>
<dbReference type="InterPro" id="IPR004838">
    <property type="entry name" value="NHTrfase_class1_PyrdxlP-BS"/>
</dbReference>
<dbReference type="InterPro" id="IPR015424">
    <property type="entry name" value="PyrdxlP-dep_Trfase"/>
</dbReference>
<evidence type="ECO:0000256" key="3">
    <source>
        <dbReference type="ARBA" id="ARBA00022576"/>
    </source>
</evidence>
<keyword evidence="10" id="KW-1185">Reference proteome</keyword>
<evidence type="ECO:0000256" key="4">
    <source>
        <dbReference type="ARBA" id="ARBA00022679"/>
    </source>
</evidence>
<dbReference type="EMBL" id="NRRV01000071">
    <property type="protein sequence ID" value="MBK1633182.1"/>
    <property type="molecule type" value="Genomic_DNA"/>
</dbReference>
<dbReference type="InterPro" id="IPR015422">
    <property type="entry name" value="PyrdxlP-dep_Trfase_small"/>
</dbReference>
<dbReference type="PROSITE" id="PS00105">
    <property type="entry name" value="AA_TRANSFER_CLASS_1"/>
    <property type="match status" value="1"/>
</dbReference>
<comment type="cofactor">
    <cofactor evidence="1 6">
        <name>pyridoxal 5'-phosphate</name>
        <dbReference type="ChEBI" id="CHEBI:597326"/>
    </cofactor>
</comment>
<evidence type="ECO:0000313" key="10">
    <source>
        <dbReference type="Proteomes" id="UP000748752"/>
    </source>
</evidence>
<evidence type="ECO:0000259" key="8">
    <source>
        <dbReference type="Pfam" id="PF00155"/>
    </source>
</evidence>
<gene>
    <name evidence="9" type="ORF">CKO31_20990</name>
</gene>
<dbReference type="PANTHER" id="PTHR46383">
    <property type="entry name" value="ASPARTATE AMINOTRANSFERASE"/>
    <property type="match status" value="1"/>
</dbReference>
<evidence type="ECO:0000256" key="7">
    <source>
        <dbReference type="SAM" id="MobiDB-lite"/>
    </source>
</evidence>
<dbReference type="InterPro" id="IPR050596">
    <property type="entry name" value="AspAT/PAT-like"/>
</dbReference>
<evidence type="ECO:0000256" key="5">
    <source>
        <dbReference type="ARBA" id="ARBA00022898"/>
    </source>
</evidence>
<organism evidence="9 10">
    <name type="scientific">Thiohalocapsa halophila</name>
    <dbReference type="NCBI Taxonomy" id="69359"/>
    <lineage>
        <taxon>Bacteria</taxon>
        <taxon>Pseudomonadati</taxon>
        <taxon>Pseudomonadota</taxon>
        <taxon>Gammaproteobacteria</taxon>
        <taxon>Chromatiales</taxon>
        <taxon>Chromatiaceae</taxon>
        <taxon>Thiohalocapsa</taxon>
    </lineage>
</organism>
<dbReference type="PANTHER" id="PTHR46383:SF1">
    <property type="entry name" value="ASPARTATE AMINOTRANSFERASE"/>
    <property type="match status" value="1"/>
</dbReference>
<comment type="caution">
    <text evidence="9">The sequence shown here is derived from an EMBL/GenBank/DDBJ whole genome shotgun (WGS) entry which is preliminary data.</text>
</comment>
<dbReference type="CDD" id="cd00609">
    <property type="entry name" value="AAT_like"/>
    <property type="match status" value="1"/>
</dbReference>
<dbReference type="Gene3D" id="3.90.1150.10">
    <property type="entry name" value="Aspartate Aminotransferase, domain 1"/>
    <property type="match status" value="1"/>
</dbReference>
<proteinExistence type="inferred from homology"/>
<evidence type="ECO:0000256" key="1">
    <source>
        <dbReference type="ARBA" id="ARBA00001933"/>
    </source>
</evidence>
<dbReference type="Proteomes" id="UP000748752">
    <property type="component" value="Unassembled WGS sequence"/>
</dbReference>
<sequence length="469" mass="50943">MSAVPLEVVEEVASRPETTPQLQPYPPAAAPALADPDTLERPVRPHVHISLNIRGLSQSSTLAINERSTRLEREGRKVFRMGLGQSPFPVPPPVVEALQANAHQKDYLPVRGLDALREAVAVYHHRAQGIERSANDVLIGPGSKELLFILQLCFYGDLLVPSPSWVSYAPQAAIAGRQHRWIDTRREDGWRLTPEALDAVCRADPDRPRILILNYPSNPLGVTYSPEQLLALARVARRYGLVVLSDEIYGEVHHQGRHASIARWYPEGTIISGGLSKWAGAGGWRLGTFTFPPGLRGILDAMAVVASESYTSVSAPIQHAAITAFSGGPDMAEYLARSRRVLRQIGPAVAARLRAAGCDLDDPEGGFYLFPDLSAFRERLAARGIHDARLLCERLLEDTGVAVLPGSDFGRAPAELCLRLAYVNFDGTRALAGAASLDDGAVADASFLAEYCADSMAGIERMAQWLEAL</sequence>
<dbReference type="Pfam" id="PF00155">
    <property type="entry name" value="Aminotran_1_2"/>
    <property type="match status" value="1"/>
</dbReference>
<dbReference type="GO" id="GO:0008483">
    <property type="term" value="F:transaminase activity"/>
    <property type="evidence" value="ECO:0007669"/>
    <property type="project" value="UniProtKB-KW"/>
</dbReference>
<dbReference type="EC" id="2.6.1.-" evidence="6"/>